<evidence type="ECO:0000256" key="1">
    <source>
        <dbReference type="SAM" id="MobiDB-lite"/>
    </source>
</evidence>
<gene>
    <name evidence="2" type="ORF">OJ252_2986</name>
</gene>
<feature type="region of interest" description="Disordered" evidence="1">
    <location>
        <begin position="420"/>
        <end position="439"/>
    </location>
</feature>
<evidence type="ECO:0000313" key="3">
    <source>
        <dbReference type="Proteomes" id="UP001071777"/>
    </source>
</evidence>
<comment type="caution">
    <text evidence="2">The sequence shown here is derived from an EMBL/GenBank/DDBJ whole genome shotgun (WGS) entry which is preliminary data.</text>
</comment>
<sequence>MKKMNTIRGSVLDLGEELVEEVSLGVEGVDDNNSIDQLGEESVHGGEDGEHHLLRPDKVNGGNNDGGNFLQGTLVHNQHIRAKSVHQIRRGGRVREPKRRKEDLLDQTVVDNIGGLDAANSLSNKEQGAEGSLEEHDKGVDPNEVGVILGVVVAYKRVGVPVKDGLKYTRGEQYEAPRTANQGKVPPVYLGGAPLARPDLSLQSQVRWHADRLVGAASRDERQLDLAAQGRGGFADSLCLCSCSAELKSGDLCGESPPAPRSTRPNLGEGPGEEDVVVVKVDDVDAGGVDFGLAVDEVQERGNVDGEDGFGVRAAKESLVAEEPGEDFRPYTPRQGHSGLLSSAEGGAALVNDPQVAVFPGVEVVLQLANVGDQHVEVFVPGLSEQNGRPHRSLGDPGGLAGVGVAEVVVLGVQDGVDDGGLSAPGGAREDHAPPHGARGAAWQAEVGLNDPVAAGDERAAGLAGPSVVLWLSAKGPEAFDFAAGPGSSSSLRIRGSQAGKVDCPRDLTVRAGVVVLRKVLEKVVRVSGDEGPNPQEGDETLNEGDRNPSQR</sequence>
<reference evidence="2" key="1">
    <citation type="submission" date="2022-10" db="EMBL/GenBank/DDBJ databases">
        <title>Adaptive evolution leads to modifications in subtelomeric GC content in a zoonotic Cryptosporidium species.</title>
        <authorList>
            <person name="Li J."/>
            <person name="Feng Y."/>
            <person name="Xiao L."/>
        </authorList>
    </citation>
    <scope>NUCLEOTIDE SEQUENCE</scope>
    <source>
        <strain evidence="2">25894</strain>
    </source>
</reference>
<keyword evidence="3" id="KW-1185">Reference proteome</keyword>
<dbReference type="Proteomes" id="UP001071777">
    <property type="component" value="Unassembled WGS sequence"/>
</dbReference>
<feature type="region of interest" description="Disordered" evidence="1">
    <location>
        <begin position="525"/>
        <end position="552"/>
    </location>
</feature>
<accession>A0ABQ8P406</accession>
<organism evidence="2 3">
    <name type="scientific">Cryptosporidium canis</name>
    <dbReference type="NCBI Taxonomy" id="195482"/>
    <lineage>
        <taxon>Eukaryota</taxon>
        <taxon>Sar</taxon>
        <taxon>Alveolata</taxon>
        <taxon>Apicomplexa</taxon>
        <taxon>Conoidasida</taxon>
        <taxon>Coccidia</taxon>
        <taxon>Eucoccidiorida</taxon>
        <taxon>Eimeriorina</taxon>
        <taxon>Cryptosporidiidae</taxon>
        <taxon>Cryptosporidium</taxon>
    </lineage>
</organism>
<evidence type="ECO:0000313" key="2">
    <source>
        <dbReference type="EMBL" id="KAJ1607029.1"/>
    </source>
</evidence>
<name>A0ABQ8P406_9CRYT</name>
<feature type="region of interest" description="Disordered" evidence="1">
    <location>
        <begin position="29"/>
        <end position="52"/>
    </location>
</feature>
<feature type="region of interest" description="Disordered" evidence="1">
    <location>
        <begin position="251"/>
        <end position="272"/>
    </location>
</feature>
<protein>
    <submittedName>
        <fullName evidence="2">Uncharacterized protein</fullName>
    </submittedName>
</protein>
<dbReference type="EMBL" id="JAPCXB010000126">
    <property type="protein sequence ID" value="KAJ1607029.1"/>
    <property type="molecule type" value="Genomic_DNA"/>
</dbReference>
<feature type="compositionally biased region" description="Basic and acidic residues" evidence="1">
    <location>
        <begin position="41"/>
        <end position="52"/>
    </location>
</feature>
<feature type="region of interest" description="Disordered" evidence="1">
    <location>
        <begin position="118"/>
        <end position="139"/>
    </location>
</feature>
<proteinExistence type="predicted"/>